<evidence type="ECO:0000313" key="2">
    <source>
        <dbReference type="Proteomes" id="UP000619079"/>
    </source>
</evidence>
<reference evidence="1" key="1">
    <citation type="submission" date="2020-12" db="EMBL/GenBank/DDBJ databases">
        <title>Sedimentitalea sp. nov., isolated from sand in Incheon.</title>
        <authorList>
            <person name="Kim W."/>
        </authorList>
    </citation>
    <scope>NUCLEOTIDE SEQUENCE</scope>
    <source>
        <strain evidence="1">CAU 1593</strain>
    </source>
</reference>
<dbReference type="RefSeq" id="WP_199022791.1">
    <property type="nucleotide sequence ID" value="NZ_JAELVR010000001.1"/>
</dbReference>
<keyword evidence="2" id="KW-1185">Reference proteome</keyword>
<organism evidence="1 2">
    <name type="scientific">Sedimentitalea arenosa</name>
    <dbReference type="NCBI Taxonomy" id="2798803"/>
    <lineage>
        <taxon>Bacteria</taxon>
        <taxon>Pseudomonadati</taxon>
        <taxon>Pseudomonadota</taxon>
        <taxon>Alphaproteobacteria</taxon>
        <taxon>Rhodobacterales</taxon>
        <taxon>Paracoccaceae</taxon>
        <taxon>Sedimentitalea</taxon>
    </lineage>
</organism>
<dbReference type="Pfam" id="PF10636">
    <property type="entry name" value="hemP"/>
    <property type="match status" value="1"/>
</dbReference>
<dbReference type="Proteomes" id="UP000619079">
    <property type="component" value="Unassembled WGS sequence"/>
</dbReference>
<comment type="caution">
    <text evidence="1">The sequence shown here is derived from an EMBL/GenBank/DDBJ whole genome shotgun (WGS) entry which is preliminary data.</text>
</comment>
<protein>
    <submittedName>
        <fullName evidence="1">Hemin uptake protein HemP</fullName>
    </submittedName>
</protein>
<name>A0A8J7J6S3_9RHOB</name>
<gene>
    <name evidence="1" type="primary">hemP</name>
    <name evidence="1" type="ORF">JF290_00700</name>
</gene>
<accession>A0A8J7J6S3</accession>
<evidence type="ECO:0000313" key="1">
    <source>
        <dbReference type="EMBL" id="MBJ6370028.1"/>
    </source>
</evidence>
<dbReference type="Gene3D" id="2.10.70.10">
    <property type="entry name" value="Complement Module, domain 1"/>
    <property type="match status" value="1"/>
</dbReference>
<proteinExistence type="predicted"/>
<dbReference type="AlphaFoldDB" id="A0A8J7J6S3"/>
<dbReference type="EMBL" id="JAELVR010000001">
    <property type="protein sequence ID" value="MBJ6370028.1"/>
    <property type="molecule type" value="Genomic_DNA"/>
</dbReference>
<dbReference type="InterPro" id="IPR019600">
    <property type="entry name" value="Hemin_uptake_protein_HemP"/>
</dbReference>
<sequence length="52" mass="5752">MSDESDHSMPQTALPMHDARALLGPEMRAGIMLDGVLYILRLTRSGKLILTK</sequence>